<sequence>MELFGLFAGLAIIGILLLLFLFLLGIIKWLLQGFFLYQVADAKNLDLPILGFLPFGTFYLGGQMYDGNLIQKGQFNPKTIGLIFAIAGIIVYITGLSIGDIAISYIIMESIAFLGIFKAYSRSTGVAVLLALLNIITAGIAAIVILFLYSRRLASELSDPVVRDFEATAERHDEAETDRDTDYDNRM</sequence>
<dbReference type="STRING" id="1432562.WN59_05650"/>
<evidence type="ECO:0000313" key="4">
    <source>
        <dbReference type="Proteomes" id="UP000034287"/>
    </source>
</evidence>
<feature type="transmembrane region" description="Helical" evidence="2">
    <location>
        <begin position="126"/>
        <end position="149"/>
    </location>
</feature>
<dbReference type="Proteomes" id="UP000034287">
    <property type="component" value="Unassembled WGS sequence"/>
</dbReference>
<keyword evidence="2" id="KW-0472">Membrane</keyword>
<name>A0A0M2SKA9_9STAP</name>
<proteinExistence type="predicted"/>
<reference evidence="3 4" key="1">
    <citation type="submission" date="2015-04" db="EMBL/GenBank/DDBJ databases">
        <title>Taxonomic description and genome sequence of Salinicoccus sediminis sp. nov., a novel hyper halotolerant bacterium isolated from marine sediment.</title>
        <authorList>
            <person name="Mathan Kumar R."/>
            <person name="Kaur G."/>
            <person name="Kumar N."/>
            <person name="Kumar A."/>
            <person name="Singh N.K."/>
            <person name="Kaur N."/>
            <person name="Mayilraj S."/>
        </authorList>
    </citation>
    <scope>NUCLEOTIDE SEQUENCE [LARGE SCALE GENOMIC DNA]</scope>
    <source>
        <strain evidence="3 4">SV-16</strain>
    </source>
</reference>
<evidence type="ECO:0000256" key="1">
    <source>
        <dbReference type="SAM" id="MobiDB-lite"/>
    </source>
</evidence>
<gene>
    <name evidence="3" type="ORF">WN59_05650</name>
</gene>
<feature type="region of interest" description="Disordered" evidence="1">
    <location>
        <begin position="168"/>
        <end position="187"/>
    </location>
</feature>
<feature type="transmembrane region" description="Helical" evidence="2">
    <location>
        <begin position="77"/>
        <end position="95"/>
    </location>
</feature>
<comment type="caution">
    <text evidence="3">The sequence shown here is derived from an EMBL/GenBank/DDBJ whole genome shotgun (WGS) entry which is preliminary data.</text>
</comment>
<keyword evidence="2" id="KW-1133">Transmembrane helix</keyword>
<dbReference type="AlphaFoldDB" id="A0A0M2SKA9"/>
<protein>
    <submittedName>
        <fullName evidence="3">Uncharacterized protein</fullName>
    </submittedName>
</protein>
<dbReference type="RefSeq" id="WP_046513950.1">
    <property type="nucleotide sequence ID" value="NZ_LAYZ01000002.1"/>
</dbReference>
<evidence type="ECO:0000256" key="2">
    <source>
        <dbReference type="SAM" id="Phobius"/>
    </source>
</evidence>
<organism evidence="3 4">
    <name type="scientific">Salinicoccus sediminis</name>
    <dbReference type="NCBI Taxonomy" id="1432562"/>
    <lineage>
        <taxon>Bacteria</taxon>
        <taxon>Bacillati</taxon>
        <taxon>Bacillota</taxon>
        <taxon>Bacilli</taxon>
        <taxon>Bacillales</taxon>
        <taxon>Staphylococcaceae</taxon>
        <taxon>Salinicoccus</taxon>
    </lineage>
</organism>
<keyword evidence="2" id="KW-0812">Transmembrane</keyword>
<feature type="transmembrane region" description="Helical" evidence="2">
    <location>
        <begin position="47"/>
        <end position="65"/>
    </location>
</feature>
<accession>A0A0M2SKA9</accession>
<dbReference type="OrthoDB" id="2417758at2"/>
<keyword evidence="4" id="KW-1185">Reference proteome</keyword>
<dbReference type="EMBL" id="LAYZ01000002">
    <property type="protein sequence ID" value="KKK35109.1"/>
    <property type="molecule type" value="Genomic_DNA"/>
</dbReference>
<evidence type="ECO:0000313" key="3">
    <source>
        <dbReference type="EMBL" id="KKK35109.1"/>
    </source>
</evidence>
<dbReference type="PATRIC" id="fig|1432562.3.peg.1124"/>
<feature type="transmembrane region" description="Helical" evidence="2">
    <location>
        <begin position="6"/>
        <end position="27"/>
    </location>
</feature>